<dbReference type="RefSeq" id="WP_191775138.1">
    <property type="nucleotide sequence ID" value="NZ_JACYFU010000002.1"/>
</dbReference>
<dbReference type="SUPFAM" id="SSF47413">
    <property type="entry name" value="lambda repressor-like DNA-binding domains"/>
    <property type="match status" value="1"/>
</dbReference>
<dbReference type="EMBL" id="JACYFU010000002">
    <property type="protein sequence ID" value="MBD8065919.1"/>
    <property type="molecule type" value="Genomic_DNA"/>
</dbReference>
<keyword evidence="2" id="KW-1185">Reference proteome</keyword>
<dbReference type="InterPro" id="IPR010982">
    <property type="entry name" value="Lambda_DNA-bd_dom_sf"/>
</dbReference>
<comment type="caution">
    <text evidence="1">The sequence shown here is derived from an EMBL/GenBank/DDBJ whole genome shotgun (WGS) entry which is preliminary data.</text>
</comment>
<protein>
    <submittedName>
        <fullName evidence="1">XRE family transcriptional regulator</fullName>
    </submittedName>
</protein>
<dbReference type="AlphaFoldDB" id="A0A927FWH0"/>
<reference evidence="1" key="1">
    <citation type="submission" date="2020-09" db="EMBL/GenBank/DDBJ databases">
        <title>Genome seq and assembly of Devosia sp.</title>
        <authorList>
            <person name="Chhetri G."/>
        </authorList>
    </citation>
    <scope>NUCLEOTIDE SEQUENCE</scope>
    <source>
        <strain evidence="1">PTR5</strain>
    </source>
</reference>
<organism evidence="1 2">
    <name type="scientific">Devosia oryzisoli</name>
    <dbReference type="NCBI Taxonomy" id="2774138"/>
    <lineage>
        <taxon>Bacteria</taxon>
        <taxon>Pseudomonadati</taxon>
        <taxon>Pseudomonadota</taxon>
        <taxon>Alphaproteobacteria</taxon>
        <taxon>Hyphomicrobiales</taxon>
        <taxon>Devosiaceae</taxon>
        <taxon>Devosia</taxon>
    </lineage>
</organism>
<sequence length="106" mass="10995">MIGVKITGRLIAAARALVGVPQDDFAAVAGLTPVEMQHLEASGSARVTNVDQLVAIARALDYYGVVVIEEGEGMGAGVRLKFSRTDVLQITRLESEGGAIGADDSP</sequence>
<name>A0A927FWH0_9HYPH</name>
<gene>
    <name evidence="1" type="ORF">IC608_10565</name>
</gene>
<evidence type="ECO:0000313" key="1">
    <source>
        <dbReference type="EMBL" id="MBD8065919.1"/>
    </source>
</evidence>
<evidence type="ECO:0000313" key="2">
    <source>
        <dbReference type="Proteomes" id="UP000654108"/>
    </source>
</evidence>
<dbReference type="Gene3D" id="1.10.260.40">
    <property type="entry name" value="lambda repressor-like DNA-binding domains"/>
    <property type="match status" value="1"/>
</dbReference>
<dbReference type="Proteomes" id="UP000654108">
    <property type="component" value="Unassembled WGS sequence"/>
</dbReference>
<accession>A0A927FWH0</accession>
<proteinExistence type="predicted"/>
<dbReference type="GO" id="GO:0003677">
    <property type="term" value="F:DNA binding"/>
    <property type="evidence" value="ECO:0007669"/>
    <property type="project" value="InterPro"/>
</dbReference>